<comment type="subcellular location">
    <subcellularLocation>
        <location evidence="1">Cell membrane</location>
        <topology evidence="1">Multi-pass membrane protein</topology>
    </subcellularLocation>
</comment>
<evidence type="ECO:0000313" key="8">
    <source>
        <dbReference type="EMBL" id="SVA45793.1"/>
    </source>
</evidence>
<dbReference type="Gene3D" id="1.20.1630.10">
    <property type="entry name" value="Formate dehydrogenase/DMSO reductase domain"/>
    <property type="match status" value="1"/>
</dbReference>
<evidence type="ECO:0000256" key="3">
    <source>
        <dbReference type="ARBA" id="ARBA00022475"/>
    </source>
</evidence>
<sequence>MVIAGMNQPVYWGLYITNYVFFIGISHAGTLISAILRLTDAEWRRPITRAAEAITVFALLMGSSNVLWHLGRPELIYVPLLSPQPLSPLIWDVACISVYLLGSITYLYLPLIPDLAILRDRSPRLRWFYRLLALGWQGTSRQHQLLERAIGVMAVAIIPIAVSVHTVVSWVFAMSLVPMWHSAIFGPYFVVGAIFSGIAALLIAMAILRKTFHLEAFFRPIHFNNLGLLMLTMACLWFYFTFAEHLTVWYGNEPDEIAVLNARLYGPFSTAFWSMITCCFIIPLGILSFRRTRTVIGTVVASCAVVIGMWLERYIIVISSASYPRSETMWDGGVYTPSLVEISLTAAEFAAFVLLYIVFAKLFPLVSIWEIKEGDERDIDAVTDILELESPGGRAKA</sequence>
<dbReference type="Pfam" id="PF03916">
    <property type="entry name" value="NrfD"/>
    <property type="match status" value="1"/>
</dbReference>
<evidence type="ECO:0000256" key="7">
    <source>
        <dbReference type="SAM" id="Phobius"/>
    </source>
</evidence>
<gene>
    <name evidence="8" type="ORF">METZ01_LOCUS98647</name>
</gene>
<dbReference type="PANTHER" id="PTHR43044">
    <property type="match status" value="1"/>
</dbReference>
<dbReference type="GO" id="GO:0005886">
    <property type="term" value="C:plasma membrane"/>
    <property type="evidence" value="ECO:0007669"/>
    <property type="project" value="UniProtKB-SubCell"/>
</dbReference>
<feature type="transmembrane region" description="Helical" evidence="7">
    <location>
        <begin position="228"/>
        <end position="250"/>
    </location>
</feature>
<feature type="transmembrane region" description="Helical" evidence="7">
    <location>
        <begin position="12"/>
        <end position="38"/>
    </location>
</feature>
<evidence type="ECO:0000256" key="4">
    <source>
        <dbReference type="ARBA" id="ARBA00022692"/>
    </source>
</evidence>
<feature type="transmembrane region" description="Helical" evidence="7">
    <location>
        <begin position="50"/>
        <end position="69"/>
    </location>
</feature>
<accession>A0A381W1L9</accession>
<reference evidence="8" key="1">
    <citation type="submission" date="2018-05" db="EMBL/GenBank/DDBJ databases">
        <authorList>
            <person name="Lanie J.A."/>
            <person name="Ng W.-L."/>
            <person name="Kazmierczak K.M."/>
            <person name="Andrzejewski T.M."/>
            <person name="Davidsen T.M."/>
            <person name="Wayne K.J."/>
            <person name="Tettelin H."/>
            <person name="Glass J.I."/>
            <person name="Rusch D."/>
            <person name="Podicherti R."/>
            <person name="Tsui H.-C.T."/>
            <person name="Winkler M.E."/>
        </authorList>
    </citation>
    <scope>NUCLEOTIDE SEQUENCE</scope>
</reference>
<dbReference type="PANTHER" id="PTHR43044:SF2">
    <property type="entry name" value="POLYSULPHIDE REDUCTASE NRFD"/>
    <property type="match status" value="1"/>
</dbReference>
<keyword evidence="3" id="KW-1003">Cell membrane</keyword>
<dbReference type="EMBL" id="UINC01010278">
    <property type="protein sequence ID" value="SVA45793.1"/>
    <property type="molecule type" value="Genomic_DNA"/>
</dbReference>
<keyword evidence="5 7" id="KW-1133">Transmembrane helix</keyword>
<feature type="transmembrane region" description="Helical" evidence="7">
    <location>
        <begin position="296"/>
        <end position="322"/>
    </location>
</feature>
<keyword evidence="6 7" id="KW-0472">Membrane</keyword>
<evidence type="ECO:0000256" key="5">
    <source>
        <dbReference type="ARBA" id="ARBA00022989"/>
    </source>
</evidence>
<proteinExistence type="inferred from homology"/>
<feature type="transmembrane region" description="Helical" evidence="7">
    <location>
        <begin position="185"/>
        <end position="208"/>
    </location>
</feature>
<name>A0A381W1L9_9ZZZZ</name>
<evidence type="ECO:0000256" key="2">
    <source>
        <dbReference type="ARBA" id="ARBA00008929"/>
    </source>
</evidence>
<feature type="transmembrane region" description="Helical" evidence="7">
    <location>
        <begin position="270"/>
        <end position="289"/>
    </location>
</feature>
<dbReference type="InterPro" id="IPR005614">
    <property type="entry name" value="NrfD-like"/>
</dbReference>
<keyword evidence="4 7" id="KW-0812">Transmembrane</keyword>
<protein>
    <recommendedName>
        <fullName evidence="9">Polysulfide reductase</fullName>
    </recommendedName>
</protein>
<feature type="transmembrane region" description="Helical" evidence="7">
    <location>
        <begin position="342"/>
        <end position="363"/>
    </location>
</feature>
<dbReference type="AlphaFoldDB" id="A0A381W1L9"/>
<organism evidence="8">
    <name type="scientific">marine metagenome</name>
    <dbReference type="NCBI Taxonomy" id="408172"/>
    <lineage>
        <taxon>unclassified sequences</taxon>
        <taxon>metagenomes</taxon>
        <taxon>ecological metagenomes</taxon>
    </lineage>
</organism>
<comment type="similarity">
    <text evidence="2">Belongs to the NrfD family.</text>
</comment>
<feature type="transmembrane region" description="Helical" evidence="7">
    <location>
        <begin position="150"/>
        <end position="173"/>
    </location>
</feature>
<evidence type="ECO:0000256" key="6">
    <source>
        <dbReference type="ARBA" id="ARBA00023136"/>
    </source>
</evidence>
<evidence type="ECO:0008006" key="9">
    <source>
        <dbReference type="Google" id="ProtNLM"/>
    </source>
</evidence>
<evidence type="ECO:0000256" key="1">
    <source>
        <dbReference type="ARBA" id="ARBA00004651"/>
    </source>
</evidence>
<feature type="transmembrane region" description="Helical" evidence="7">
    <location>
        <begin position="89"/>
        <end position="109"/>
    </location>
</feature>